<dbReference type="PANTHER" id="PTHR32089">
    <property type="entry name" value="METHYL-ACCEPTING CHEMOTAXIS PROTEIN MCPB"/>
    <property type="match status" value="1"/>
</dbReference>
<proteinExistence type="inferred from homology"/>
<feature type="domain" description="HAMP" evidence="8">
    <location>
        <begin position="228"/>
        <end position="280"/>
    </location>
</feature>
<dbReference type="InterPro" id="IPR004089">
    <property type="entry name" value="MCPsignal_dom"/>
</dbReference>
<protein>
    <submittedName>
        <fullName evidence="9">Chemotaxis protein</fullName>
    </submittedName>
</protein>
<dbReference type="InterPro" id="IPR004090">
    <property type="entry name" value="Chemotax_Me-accpt_rcpt"/>
</dbReference>
<dbReference type="AlphaFoldDB" id="A0A919JTJ4"/>
<reference evidence="9" key="1">
    <citation type="submission" date="2021-01" db="EMBL/GenBank/DDBJ databases">
        <title>Whole genome shotgun sequence of Actinoplanes rishiriensis NBRC 108556.</title>
        <authorList>
            <person name="Komaki H."/>
            <person name="Tamura T."/>
        </authorList>
    </citation>
    <scope>NUCLEOTIDE SEQUENCE</scope>
    <source>
        <strain evidence="9">NBRC 108556</strain>
    </source>
</reference>
<dbReference type="PRINTS" id="PR00260">
    <property type="entry name" value="CHEMTRNSDUCR"/>
</dbReference>
<dbReference type="EMBL" id="BOMV01000005">
    <property type="protein sequence ID" value="GIE93049.1"/>
    <property type="molecule type" value="Genomic_DNA"/>
</dbReference>
<gene>
    <name evidence="9" type="ORF">Ari01nite_05140</name>
</gene>
<feature type="domain" description="Methyl-accepting transducer" evidence="7">
    <location>
        <begin position="285"/>
        <end position="514"/>
    </location>
</feature>
<name>A0A919JTJ4_9ACTN</name>
<evidence type="ECO:0000259" key="7">
    <source>
        <dbReference type="PROSITE" id="PS50111"/>
    </source>
</evidence>
<evidence type="ECO:0000313" key="10">
    <source>
        <dbReference type="Proteomes" id="UP000636960"/>
    </source>
</evidence>
<keyword evidence="3 5" id="KW-0807">Transducer</keyword>
<dbReference type="SMART" id="SM00304">
    <property type="entry name" value="HAMP"/>
    <property type="match status" value="1"/>
</dbReference>
<evidence type="ECO:0000256" key="5">
    <source>
        <dbReference type="PROSITE-ProRule" id="PRU00284"/>
    </source>
</evidence>
<dbReference type="GO" id="GO:0007165">
    <property type="term" value="P:signal transduction"/>
    <property type="evidence" value="ECO:0007669"/>
    <property type="project" value="UniProtKB-KW"/>
</dbReference>
<keyword evidence="6" id="KW-0472">Membrane</keyword>
<dbReference type="InterPro" id="IPR024478">
    <property type="entry name" value="HlyB_4HB_MCP"/>
</dbReference>
<dbReference type="Gene3D" id="1.10.287.950">
    <property type="entry name" value="Methyl-accepting chemotaxis protein"/>
    <property type="match status" value="1"/>
</dbReference>
<evidence type="ECO:0000256" key="2">
    <source>
        <dbReference type="ARBA" id="ARBA00022989"/>
    </source>
</evidence>
<dbReference type="Pfam" id="PF00015">
    <property type="entry name" value="MCPsignal"/>
    <property type="match status" value="1"/>
</dbReference>
<evidence type="ECO:0000256" key="3">
    <source>
        <dbReference type="ARBA" id="ARBA00023224"/>
    </source>
</evidence>
<keyword evidence="1 6" id="KW-0812">Transmembrane</keyword>
<feature type="transmembrane region" description="Helical" evidence="6">
    <location>
        <begin position="204"/>
        <end position="226"/>
    </location>
</feature>
<keyword evidence="2 6" id="KW-1133">Transmembrane helix</keyword>
<evidence type="ECO:0000256" key="4">
    <source>
        <dbReference type="ARBA" id="ARBA00029447"/>
    </source>
</evidence>
<evidence type="ECO:0000313" key="9">
    <source>
        <dbReference type="EMBL" id="GIE93049.1"/>
    </source>
</evidence>
<dbReference type="GO" id="GO:0004888">
    <property type="term" value="F:transmembrane signaling receptor activity"/>
    <property type="evidence" value="ECO:0007669"/>
    <property type="project" value="InterPro"/>
</dbReference>
<dbReference type="GO" id="GO:0006935">
    <property type="term" value="P:chemotaxis"/>
    <property type="evidence" value="ECO:0007669"/>
    <property type="project" value="InterPro"/>
</dbReference>
<dbReference type="PROSITE" id="PS50885">
    <property type="entry name" value="HAMP"/>
    <property type="match status" value="1"/>
</dbReference>
<comment type="similarity">
    <text evidence="4">Belongs to the methyl-accepting chemotaxis (MCP) protein family.</text>
</comment>
<dbReference type="InterPro" id="IPR003660">
    <property type="entry name" value="HAMP_dom"/>
</dbReference>
<dbReference type="Pfam" id="PF00672">
    <property type="entry name" value="HAMP"/>
    <property type="match status" value="1"/>
</dbReference>
<dbReference type="CDD" id="cd06225">
    <property type="entry name" value="HAMP"/>
    <property type="match status" value="1"/>
</dbReference>
<sequence>MMTVDVPVASRAKGLLGPLKNLRVASKLLFSFAAVCALAVVIGVVGVLQVRAGNDRMKDMYASNLKAIEYLGQTGTAVVQVRFQLANLLLAADEAGRDAVQKKMDSVDDQIDAEFAGYKATGVAGRESQIAAFEQALADYRKVRDEQLVPLARANNVAKFIAVRAEQAQPFIDATDKALADLTYIEDTSAIATQQESHTAASRATATIIAIVVAAVFLSAIIVLLISRAVAQPLGRAVTVLERVAEGELVGRLPVDTTDEVGRMGGALNTALERISDTMRDIGGNVDTLASSSEELASVAALVNQSADRSSAQAKAASSATEQISANITTIAAGSDEIGASISEIARSTSSAAEVAAGAVTASAHAGKILNKLGVSSTEIGDVVKLITSIAEQTNLLALNATIEAARAGELGKGFAVVAGEVKELAQQTARATEDISTRVTTIQGDSEAAVAAIEDISQIIEQINATQTAIAAAVEQQSATTTEMSRNVNEVSAGSSQISDSVAAVAAAAAETTSAAANTAQTSNDLARVASALQSSLSRFTY</sequence>
<feature type="transmembrane region" description="Helical" evidence="6">
    <location>
        <begin position="28"/>
        <end position="50"/>
    </location>
</feature>
<dbReference type="GO" id="GO:0016020">
    <property type="term" value="C:membrane"/>
    <property type="evidence" value="ECO:0007669"/>
    <property type="project" value="InterPro"/>
</dbReference>
<dbReference type="Pfam" id="PF12729">
    <property type="entry name" value="4HB_MCP_1"/>
    <property type="match status" value="1"/>
</dbReference>
<dbReference type="PROSITE" id="PS50111">
    <property type="entry name" value="CHEMOTAXIS_TRANSDUC_2"/>
    <property type="match status" value="1"/>
</dbReference>
<dbReference type="Proteomes" id="UP000636960">
    <property type="component" value="Unassembled WGS sequence"/>
</dbReference>
<evidence type="ECO:0000259" key="8">
    <source>
        <dbReference type="PROSITE" id="PS50885"/>
    </source>
</evidence>
<evidence type="ECO:0000256" key="1">
    <source>
        <dbReference type="ARBA" id="ARBA00022692"/>
    </source>
</evidence>
<comment type="caution">
    <text evidence="9">The sequence shown here is derived from an EMBL/GenBank/DDBJ whole genome shotgun (WGS) entry which is preliminary data.</text>
</comment>
<evidence type="ECO:0000256" key="6">
    <source>
        <dbReference type="SAM" id="Phobius"/>
    </source>
</evidence>
<dbReference type="PANTHER" id="PTHR32089:SF112">
    <property type="entry name" value="LYSOZYME-LIKE PROTEIN-RELATED"/>
    <property type="match status" value="1"/>
</dbReference>
<dbReference type="SUPFAM" id="SSF58104">
    <property type="entry name" value="Methyl-accepting chemotaxis protein (MCP) signaling domain"/>
    <property type="match status" value="1"/>
</dbReference>
<accession>A0A919JTJ4</accession>
<keyword evidence="10" id="KW-1185">Reference proteome</keyword>
<dbReference type="SMART" id="SM00283">
    <property type="entry name" value="MA"/>
    <property type="match status" value="1"/>
</dbReference>
<organism evidence="9 10">
    <name type="scientific">Paractinoplanes rishiriensis</name>
    <dbReference type="NCBI Taxonomy" id="1050105"/>
    <lineage>
        <taxon>Bacteria</taxon>
        <taxon>Bacillati</taxon>
        <taxon>Actinomycetota</taxon>
        <taxon>Actinomycetes</taxon>
        <taxon>Micromonosporales</taxon>
        <taxon>Micromonosporaceae</taxon>
        <taxon>Paractinoplanes</taxon>
    </lineage>
</organism>